<keyword evidence="2" id="KW-0472">Membrane</keyword>
<organism evidence="4 5">
    <name type="scientific">Mycena metata</name>
    <dbReference type="NCBI Taxonomy" id="1033252"/>
    <lineage>
        <taxon>Eukaryota</taxon>
        <taxon>Fungi</taxon>
        <taxon>Dikarya</taxon>
        <taxon>Basidiomycota</taxon>
        <taxon>Agaricomycotina</taxon>
        <taxon>Agaricomycetes</taxon>
        <taxon>Agaricomycetidae</taxon>
        <taxon>Agaricales</taxon>
        <taxon>Marasmiineae</taxon>
        <taxon>Mycenaceae</taxon>
        <taxon>Mycena</taxon>
    </lineage>
</organism>
<evidence type="ECO:0000256" key="1">
    <source>
        <dbReference type="SAM" id="MobiDB-lite"/>
    </source>
</evidence>
<accession>A0AAD7MPD0</accession>
<evidence type="ECO:0008006" key="6">
    <source>
        <dbReference type="Google" id="ProtNLM"/>
    </source>
</evidence>
<evidence type="ECO:0000256" key="2">
    <source>
        <dbReference type="SAM" id="Phobius"/>
    </source>
</evidence>
<keyword evidence="5" id="KW-1185">Reference proteome</keyword>
<keyword evidence="3" id="KW-0732">Signal</keyword>
<proteinExistence type="predicted"/>
<feature type="chain" id="PRO_5042196759" description="Transmembrane protein" evidence="3">
    <location>
        <begin position="29"/>
        <end position="203"/>
    </location>
</feature>
<gene>
    <name evidence="4" type="ORF">B0H16DRAFT_1697936</name>
</gene>
<sequence>MKGLVRRAILTTTSRLLLALFSVAFADADISPRICPERDEADDSLSKIEANVNVPGTVHFKDNHRYGDIDSDLIFNLAHGTSRSTSAQSNQKNERVAEIVGLSIGLLVFCTLLGIFFVFRRRRGRGNQEPEADVASSPRQCRTEKFRQVLGIGQSGSERERLDSERQTHPRGQTLTGRVHMIEARLDALAERLPDAAPPVYGT</sequence>
<dbReference type="AlphaFoldDB" id="A0AAD7MPD0"/>
<feature type="compositionally biased region" description="Basic and acidic residues" evidence="1">
    <location>
        <begin position="157"/>
        <end position="168"/>
    </location>
</feature>
<feature type="region of interest" description="Disordered" evidence="1">
    <location>
        <begin position="152"/>
        <end position="173"/>
    </location>
</feature>
<dbReference type="EMBL" id="JARKIB010000184">
    <property type="protein sequence ID" value="KAJ7726758.1"/>
    <property type="molecule type" value="Genomic_DNA"/>
</dbReference>
<evidence type="ECO:0000313" key="4">
    <source>
        <dbReference type="EMBL" id="KAJ7726758.1"/>
    </source>
</evidence>
<reference evidence="4" key="1">
    <citation type="submission" date="2023-03" db="EMBL/GenBank/DDBJ databases">
        <title>Massive genome expansion in bonnet fungi (Mycena s.s.) driven by repeated elements and novel gene families across ecological guilds.</title>
        <authorList>
            <consortium name="Lawrence Berkeley National Laboratory"/>
            <person name="Harder C.B."/>
            <person name="Miyauchi S."/>
            <person name="Viragh M."/>
            <person name="Kuo A."/>
            <person name="Thoen E."/>
            <person name="Andreopoulos B."/>
            <person name="Lu D."/>
            <person name="Skrede I."/>
            <person name="Drula E."/>
            <person name="Henrissat B."/>
            <person name="Morin E."/>
            <person name="Kohler A."/>
            <person name="Barry K."/>
            <person name="LaButti K."/>
            <person name="Morin E."/>
            <person name="Salamov A."/>
            <person name="Lipzen A."/>
            <person name="Mereny Z."/>
            <person name="Hegedus B."/>
            <person name="Baldrian P."/>
            <person name="Stursova M."/>
            <person name="Weitz H."/>
            <person name="Taylor A."/>
            <person name="Grigoriev I.V."/>
            <person name="Nagy L.G."/>
            <person name="Martin F."/>
            <person name="Kauserud H."/>
        </authorList>
    </citation>
    <scope>NUCLEOTIDE SEQUENCE</scope>
    <source>
        <strain evidence="4">CBHHK182m</strain>
    </source>
</reference>
<evidence type="ECO:0000256" key="3">
    <source>
        <dbReference type="SAM" id="SignalP"/>
    </source>
</evidence>
<feature type="transmembrane region" description="Helical" evidence="2">
    <location>
        <begin position="99"/>
        <end position="119"/>
    </location>
</feature>
<name>A0AAD7MPD0_9AGAR</name>
<comment type="caution">
    <text evidence="4">The sequence shown here is derived from an EMBL/GenBank/DDBJ whole genome shotgun (WGS) entry which is preliminary data.</text>
</comment>
<protein>
    <recommendedName>
        <fullName evidence="6">Transmembrane protein</fullName>
    </recommendedName>
</protein>
<keyword evidence="2" id="KW-1133">Transmembrane helix</keyword>
<feature type="signal peptide" evidence="3">
    <location>
        <begin position="1"/>
        <end position="28"/>
    </location>
</feature>
<evidence type="ECO:0000313" key="5">
    <source>
        <dbReference type="Proteomes" id="UP001215598"/>
    </source>
</evidence>
<dbReference type="Proteomes" id="UP001215598">
    <property type="component" value="Unassembled WGS sequence"/>
</dbReference>
<keyword evidence="2" id="KW-0812">Transmembrane</keyword>